<keyword evidence="4" id="KW-1185">Reference proteome</keyword>
<evidence type="ECO:0000313" key="4">
    <source>
        <dbReference type="Proteomes" id="UP001147747"/>
    </source>
</evidence>
<name>A0A9W9WAJ9_9EURO</name>
<dbReference type="PANTHER" id="PTHR47990">
    <property type="entry name" value="2-OXOGLUTARATE (2OG) AND FE(II)-DEPENDENT OXYGENASE SUPERFAMILY PROTEIN-RELATED"/>
    <property type="match status" value="1"/>
</dbReference>
<dbReference type="GeneID" id="81366635"/>
<dbReference type="InterPro" id="IPR027443">
    <property type="entry name" value="IPNS-like_sf"/>
</dbReference>
<dbReference type="OrthoDB" id="288590at2759"/>
<dbReference type="SUPFAM" id="SSF51197">
    <property type="entry name" value="Clavaminate synthase-like"/>
    <property type="match status" value="1"/>
</dbReference>
<dbReference type="InterPro" id="IPR044861">
    <property type="entry name" value="IPNS-like_FE2OG_OXY"/>
</dbReference>
<dbReference type="Pfam" id="PF03171">
    <property type="entry name" value="2OG-FeII_Oxy"/>
    <property type="match status" value="1"/>
</dbReference>
<sequence>MAHLETVDLARIVTGDSQETQKLYNAATRPGAFFLNFKSRDEGILDALPRLYALSDRYFQRPLTEKSKDFREGQPASRDRGYKTGDCDETFEVHNSPIRCFWRGFANYLHKFSDDELFRGDARLPPILHDESELVQQFNKLCHSAAISILSSLSDFLGIEGEKRFEAHHRTTESSDTGLKLIYEPLLAKASEVVENKHTDSGTLTLLFYEQVGLHLYLAEQDRWDFAAVPTPGCALVTVADSLQRLSDLKFHSPLHRVTQPSDGAAKRYFLSYFLRPSHATQGTQDQVATE</sequence>
<comment type="caution">
    <text evidence="3">The sequence shown here is derived from an EMBL/GenBank/DDBJ whole genome shotgun (WGS) entry which is preliminary data.</text>
</comment>
<dbReference type="AlphaFoldDB" id="A0A9W9WAJ9"/>
<gene>
    <name evidence="3" type="ORF">N7509_003018</name>
</gene>
<evidence type="ECO:0000256" key="1">
    <source>
        <dbReference type="ARBA" id="ARBA00008056"/>
    </source>
</evidence>
<evidence type="ECO:0000313" key="3">
    <source>
        <dbReference type="EMBL" id="KAJ5409135.1"/>
    </source>
</evidence>
<feature type="domain" description="Isopenicillin N synthase-like Fe(2+) 2OG dioxygenase" evidence="2">
    <location>
        <begin position="195"/>
        <end position="277"/>
    </location>
</feature>
<proteinExistence type="inferred from homology"/>
<dbReference type="RefSeq" id="XP_056493450.1">
    <property type="nucleotide sequence ID" value="XM_056627655.1"/>
</dbReference>
<reference evidence="3" key="2">
    <citation type="journal article" date="2023" name="IMA Fungus">
        <title>Comparative genomic study of the Penicillium genus elucidates a diverse pangenome and 15 lateral gene transfer events.</title>
        <authorList>
            <person name="Petersen C."/>
            <person name="Sorensen T."/>
            <person name="Nielsen M.R."/>
            <person name="Sondergaard T.E."/>
            <person name="Sorensen J.L."/>
            <person name="Fitzpatrick D.A."/>
            <person name="Frisvad J.C."/>
            <person name="Nielsen K.L."/>
        </authorList>
    </citation>
    <scope>NUCLEOTIDE SEQUENCE</scope>
    <source>
        <strain evidence="3">IBT 29677</strain>
    </source>
</reference>
<dbReference type="InterPro" id="IPR050231">
    <property type="entry name" value="Iron_ascorbate_oxido_reductase"/>
</dbReference>
<dbReference type="EMBL" id="JAPZBU010000004">
    <property type="protein sequence ID" value="KAJ5409135.1"/>
    <property type="molecule type" value="Genomic_DNA"/>
</dbReference>
<dbReference type="Proteomes" id="UP001147747">
    <property type="component" value="Unassembled WGS sequence"/>
</dbReference>
<evidence type="ECO:0000259" key="2">
    <source>
        <dbReference type="Pfam" id="PF03171"/>
    </source>
</evidence>
<protein>
    <recommendedName>
        <fullName evidence="2">Isopenicillin N synthase-like Fe(2+) 2OG dioxygenase domain-containing protein</fullName>
    </recommendedName>
</protein>
<dbReference type="Gene3D" id="2.60.120.330">
    <property type="entry name" value="B-lactam Antibiotic, Isopenicillin N Synthase, Chain"/>
    <property type="match status" value="1"/>
</dbReference>
<comment type="similarity">
    <text evidence="1">Belongs to the iron/ascorbate-dependent oxidoreductase family.</text>
</comment>
<organism evidence="3 4">
    <name type="scientific">Penicillium cosmopolitanum</name>
    <dbReference type="NCBI Taxonomy" id="1131564"/>
    <lineage>
        <taxon>Eukaryota</taxon>
        <taxon>Fungi</taxon>
        <taxon>Dikarya</taxon>
        <taxon>Ascomycota</taxon>
        <taxon>Pezizomycotina</taxon>
        <taxon>Eurotiomycetes</taxon>
        <taxon>Eurotiomycetidae</taxon>
        <taxon>Eurotiales</taxon>
        <taxon>Aspergillaceae</taxon>
        <taxon>Penicillium</taxon>
    </lineage>
</organism>
<reference evidence="3" key="1">
    <citation type="submission" date="2022-12" db="EMBL/GenBank/DDBJ databases">
        <authorList>
            <person name="Petersen C."/>
        </authorList>
    </citation>
    <scope>NUCLEOTIDE SEQUENCE</scope>
    <source>
        <strain evidence="3">IBT 29677</strain>
    </source>
</reference>
<accession>A0A9W9WAJ9</accession>